<feature type="domain" description="Spore protein YkvP/CgeB glycosyl transferase-like" evidence="2">
    <location>
        <begin position="196"/>
        <end position="288"/>
    </location>
</feature>
<evidence type="ECO:0000259" key="2">
    <source>
        <dbReference type="Pfam" id="PF13524"/>
    </source>
</evidence>
<sequence>MRVLFFTGSPASYMAPPLLGVSQVNCGPDWPDRVVDGKVVSLKSPVGAYDVEPFVKRLPATQRPDVVVCLVDAARRNLPANLRAFRGPKVLLVADTHHLRAPISGMLQYATSEPYDRIIVLYDRHHLEFFRSAGLKNLFWFPGLTFPHSDDQVARARKSWELRSRQIAFVGQTGGLHPRRARLVGALAQAGLPVGAKQIPQREGLEFYGSSAIGLNVSLNGDLNLRVFEILASGAMLLTDQLAPSSGMDQLWSGNQLASYRSEPELLEAAAHYLKHPTEAAAIAKRGVTWLDQLFGEEKRRLAFEHIVFDGVPVPEFVLPPTKVKAWFADAPRQRDSAIKVYERVQELHRQQETVAIAIDAAVSKDAAEMLATLPRVSAASCFSSANDLAVVSGCTLDQVSLSQAARVWVVDAAQSSVAAALSAAGLQPIDREIGLFARDPQEIEEARLLHSACWRHLHAGDYARALELARATLAKDPKDVDALVTMADLALEACNRPLATKLLQTLRGIAPLDPRLQSLTADLTRGSYTPKLPQRLLNTARDLATKRDWKRAGVFVAKALELEPGLRGAYALFGRIHSELGNYQEAADTLLQALKQEDTADAWMGLGHILSKGRQNREAADAFRKALVLAPVAIATIHAVADAAITIGDWKLHSDAVGMLRERDPLAPHSHFHFGHQLKHQRRIHDALRHHCRWCNAPEPRPVSTSSYRVLFVLQHPPFWPSLASVYAAFAADPACEVTVVALPYEHPYYAKPEERDAIYGFLDKLEILYVRADQFRRAAGCADIAFVQSPYEVTRPSGWKISDLLRFAPRLVYVPYALEIGGGEENLSLLFNQPLHQLAWMICARSPRHKTLFAQRCDVGDAHVEVTGHPKMDALRNLETARDAELDAFIGSRKAVLWNPQFDVRPGLSEFGTGFSTFLRWRSYLPEAFARRSEMAFILRPHPLFFASLEKRGVASAAEIADFLRRCEAAGNIHLDRRPSYLPAFAASTALMSDASSFLLEYGATGRPILYLHNPDGPGLNHDGDFVRDYCATATTESEIEAFLDDVAAARDARGAERRAAYHEFMHVPAEGVGQLIKETVEERLAAEHAERTSEAVTVLA</sequence>
<evidence type="ECO:0000313" key="4">
    <source>
        <dbReference type="Proteomes" id="UP000007013"/>
    </source>
</evidence>
<dbReference type="InterPro" id="IPR055259">
    <property type="entry name" value="YkvP/CgeB_Glyco_trans-like"/>
</dbReference>
<reference evidence="3 4" key="1">
    <citation type="journal article" date="2011" name="J. Bacteriol.">
        <title>Genome sequence of the verrucomicrobium Opitutus terrae PB90-1, an abundant inhabitant of rice paddy soil ecosystems.</title>
        <authorList>
            <person name="van Passel M.W."/>
            <person name="Kant R."/>
            <person name="Palva A."/>
            <person name="Copeland A."/>
            <person name="Lucas S."/>
            <person name="Lapidus A."/>
            <person name="Glavina del Rio T."/>
            <person name="Pitluck S."/>
            <person name="Goltsman E."/>
            <person name="Clum A."/>
            <person name="Sun H."/>
            <person name="Schmutz J."/>
            <person name="Larimer F.W."/>
            <person name="Land M.L."/>
            <person name="Hauser L."/>
            <person name="Kyrpides N."/>
            <person name="Mikhailova N."/>
            <person name="Richardson P.P."/>
            <person name="Janssen P.H."/>
            <person name="de Vos W.M."/>
            <person name="Smidt H."/>
        </authorList>
    </citation>
    <scope>NUCLEOTIDE SEQUENCE [LARGE SCALE GENOMIC DNA]</scope>
    <source>
        <strain evidence="4">DSM 11246 / JCM 15787 / PB90-1</strain>
    </source>
</reference>
<dbReference type="Gene3D" id="3.40.50.12580">
    <property type="match status" value="1"/>
</dbReference>
<dbReference type="EMBL" id="CP001032">
    <property type="protein sequence ID" value="ACB73746.1"/>
    <property type="molecule type" value="Genomic_DNA"/>
</dbReference>
<keyword evidence="4" id="KW-1185">Reference proteome</keyword>
<protein>
    <submittedName>
        <fullName evidence="3">Tetratricopeptide TPR_2 repeat protein</fullName>
    </submittedName>
</protein>
<keyword evidence="1" id="KW-0802">TPR repeat</keyword>
<dbReference type="SUPFAM" id="SSF48452">
    <property type="entry name" value="TPR-like"/>
    <property type="match status" value="1"/>
</dbReference>
<dbReference type="SMART" id="SM00028">
    <property type="entry name" value="TPR"/>
    <property type="match status" value="2"/>
</dbReference>
<dbReference type="SUPFAM" id="SSF53756">
    <property type="entry name" value="UDP-Glycosyltransferase/glycogen phosphorylase"/>
    <property type="match status" value="1"/>
</dbReference>
<proteinExistence type="predicted"/>
<gene>
    <name evidence="3" type="ordered locus">Oter_0456</name>
</gene>
<dbReference type="eggNOG" id="COG4641">
    <property type="taxonomic scope" value="Bacteria"/>
</dbReference>
<name>B1ZRQ3_OPITP</name>
<dbReference type="InterPro" id="IPR043148">
    <property type="entry name" value="TagF_C"/>
</dbReference>
<organism evidence="3 4">
    <name type="scientific">Opitutus terrae (strain DSM 11246 / JCM 15787 / PB90-1)</name>
    <dbReference type="NCBI Taxonomy" id="452637"/>
    <lineage>
        <taxon>Bacteria</taxon>
        <taxon>Pseudomonadati</taxon>
        <taxon>Verrucomicrobiota</taxon>
        <taxon>Opitutia</taxon>
        <taxon>Opitutales</taxon>
        <taxon>Opitutaceae</taxon>
        <taxon>Opitutus</taxon>
    </lineage>
</organism>
<dbReference type="RefSeq" id="WP_012373284.1">
    <property type="nucleotide sequence ID" value="NC_010571.1"/>
</dbReference>
<dbReference type="Pfam" id="PF14559">
    <property type="entry name" value="TPR_19"/>
    <property type="match status" value="1"/>
</dbReference>
<dbReference type="Gene3D" id="1.25.40.10">
    <property type="entry name" value="Tetratricopeptide repeat domain"/>
    <property type="match status" value="2"/>
</dbReference>
<dbReference type="Pfam" id="PF13524">
    <property type="entry name" value="Glyco_trans_1_2"/>
    <property type="match status" value="1"/>
</dbReference>
<dbReference type="Proteomes" id="UP000007013">
    <property type="component" value="Chromosome"/>
</dbReference>
<dbReference type="InterPro" id="IPR019734">
    <property type="entry name" value="TPR_rpt"/>
</dbReference>
<dbReference type="KEGG" id="ote:Oter_0456"/>
<dbReference type="eggNOG" id="COG0457">
    <property type="taxonomic scope" value="Bacteria"/>
</dbReference>
<dbReference type="InterPro" id="IPR011990">
    <property type="entry name" value="TPR-like_helical_dom_sf"/>
</dbReference>
<accession>B1ZRQ3</accession>
<dbReference type="PANTHER" id="PTHR12558:SF33">
    <property type="entry name" value="BLL7664 PROTEIN"/>
    <property type="match status" value="1"/>
</dbReference>
<dbReference type="OrthoDB" id="199466at2"/>
<dbReference type="Pfam" id="PF13181">
    <property type="entry name" value="TPR_8"/>
    <property type="match status" value="2"/>
</dbReference>
<evidence type="ECO:0000313" key="3">
    <source>
        <dbReference type="EMBL" id="ACB73746.1"/>
    </source>
</evidence>
<dbReference type="AlphaFoldDB" id="B1ZRQ3"/>
<evidence type="ECO:0000256" key="1">
    <source>
        <dbReference type="PROSITE-ProRule" id="PRU00339"/>
    </source>
</evidence>
<dbReference type="STRING" id="452637.Oter_0456"/>
<dbReference type="HOGENOM" id="CLU_282825_0_0_0"/>
<feature type="repeat" description="TPR" evidence="1">
    <location>
        <begin position="601"/>
        <end position="634"/>
    </location>
</feature>
<dbReference type="PANTHER" id="PTHR12558">
    <property type="entry name" value="CELL DIVISION CYCLE 16,23,27"/>
    <property type="match status" value="1"/>
</dbReference>
<dbReference type="PROSITE" id="PS50005">
    <property type="entry name" value="TPR"/>
    <property type="match status" value="1"/>
</dbReference>